<reference evidence="5 6" key="1">
    <citation type="submission" date="2020-07" db="EMBL/GenBank/DDBJ databases">
        <title>Pusillimonas sp. nov., isolated from poultry manure in Taiwan.</title>
        <authorList>
            <person name="Lin S.-Y."/>
            <person name="Tang Y.-S."/>
            <person name="Young C.-C."/>
        </authorList>
    </citation>
    <scope>NUCLEOTIDE SEQUENCE [LARGE SCALE GENOMIC DNA]</scope>
    <source>
        <strain evidence="5 6">CC-YST705</strain>
    </source>
</reference>
<feature type="binding site" evidence="2">
    <location>
        <position position="211"/>
    </location>
    <ligand>
        <name>ATP</name>
        <dbReference type="ChEBI" id="CHEBI:30616"/>
    </ligand>
</feature>
<feature type="binding site" evidence="2">
    <location>
        <position position="315"/>
    </location>
    <ligand>
        <name>substrate</name>
    </ligand>
</feature>
<evidence type="ECO:0000259" key="3">
    <source>
        <dbReference type="Pfam" id="PF00586"/>
    </source>
</evidence>
<feature type="binding site" evidence="2">
    <location>
        <position position="43"/>
    </location>
    <ligand>
        <name>Mg(2+)</name>
        <dbReference type="ChEBI" id="CHEBI:18420"/>
        <label>1</label>
    </ligand>
</feature>
<dbReference type="PANTHER" id="PTHR30270">
    <property type="entry name" value="THIAMINE-MONOPHOSPHATE KINASE"/>
    <property type="match status" value="1"/>
</dbReference>
<dbReference type="NCBIfam" id="TIGR01379">
    <property type="entry name" value="thiL"/>
    <property type="match status" value="1"/>
</dbReference>
<dbReference type="PANTHER" id="PTHR30270:SF0">
    <property type="entry name" value="THIAMINE-MONOPHOSPHATE KINASE"/>
    <property type="match status" value="1"/>
</dbReference>
<evidence type="ECO:0000259" key="4">
    <source>
        <dbReference type="Pfam" id="PF02769"/>
    </source>
</evidence>
<dbReference type="InterPro" id="IPR016188">
    <property type="entry name" value="PurM-like_N"/>
</dbReference>
<feature type="binding site" evidence="2">
    <location>
        <position position="50"/>
    </location>
    <ligand>
        <name>substrate</name>
    </ligand>
</feature>
<evidence type="ECO:0000256" key="2">
    <source>
        <dbReference type="HAMAP-Rule" id="MF_02128"/>
    </source>
</evidence>
<feature type="binding site" evidence="2">
    <location>
        <position position="26"/>
    </location>
    <ligand>
        <name>Mg(2+)</name>
        <dbReference type="ChEBI" id="CHEBI:18420"/>
        <label>4</label>
    </ligand>
</feature>
<keyword evidence="2" id="KW-0547">Nucleotide-binding</keyword>
<feature type="binding site" evidence="2">
    <location>
        <position position="118"/>
    </location>
    <ligand>
        <name>Mg(2+)</name>
        <dbReference type="ChEBI" id="CHEBI:18420"/>
        <label>1</label>
    </ligand>
</feature>
<feature type="binding site" evidence="2">
    <location>
        <position position="144"/>
    </location>
    <ligand>
        <name>ATP</name>
        <dbReference type="ChEBI" id="CHEBI:30616"/>
    </ligand>
</feature>
<comment type="similarity">
    <text evidence="2">Belongs to the thiamine-monophosphate kinase family.</text>
</comment>
<feature type="binding site" evidence="2">
    <location>
        <position position="26"/>
    </location>
    <ligand>
        <name>Mg(2+)</name>
        <dbReference type="ChEBI" id="CHEBI:18420"/>
        <label>3</label>
    </ligand>
</feature>
<name>A0ABS8CBL3_9BURK</name>
<dbReference type="InterPro" id="IPR036921">
    <property type="entry name" value="PurM-like_N_sf"/>
</dbReference>
<keyword evidence="1 2" id="KW-0784">Thiamine biosynthesis</keyword>
<protein>
    <recommendedName>
        <fullName evidence="2">Thiamine-monophosphate kinase</fullName>
        <shortName evidence="2">TMP kinase</shortName>
        <shortName evidence="2">Thiamine-phosphate kinase</shortName>
        <ecNumber evidence="2">2.7.4.16</ecNumber>
    </recommendedName>
</protein>
<proteinExistence type="inferred from homology"/>
<accession>A0ABS8CBL3</accession>
<keyword evidence="2" id="KW-0460">Magnesium</keyword>
<dbReference type="PIRSF" id="PIRSF005303">
    <property type="entry name" value="Thiam_monoph_kin"/>
    <property type="match status" value="1"/>
</dbReference>
<keyword evidence="2 5" id="KW-0418">Kinase</keyword>
<sequence>MGGEFSLIAKYFSPAAPEGFLGVGDDCAMLPLRPGRQWVTSTDLLLQGRHFAADANPQHLGHKALAVNISDLAAMGARPEACLLGLALPKLDENWLQAFSKGFLQYAAQTGCALVGGDTTRSNGGIQISVTVLGTVPAGQALRRNAAQAGDDIWVSGHLGGAHLAWQLSAGAWPEWHARLPEVQAALEQPMPPWQLAQDLIQWAHAGLDISDGLLQDLSHVLQASACGAQLQYAQLPKHPALAGLPAGIQYECVLAGGEVYQLCFMAPRAHRDAIAALGVQQGVPLARVGEITAQSSLLVLDEDGSPIRLPKGGYDHFSSETP</sequence>
<dbReference type="GO" id="GO:0009030">
    <property type="term" value="F:thiamine-phosphate kinase activity"/>
    <property type="evidence" value="ECO:0007669"/>
    <property type="project" value="UniProtKB-EC"/>
</dbReference>
<dbReference type="Gene3D" id="3.90.650.10">
    <property type="entry name" value="PurM-like C-terminal domain"/>
    <property type="match status" value="1"/>
</dbReference>
<feature type="binding site" evidence="2">
    <location>
        <position position="43"/>
    </location>
    <ligand>
        <name>Mg(2+)</name>
        <dbReference type="ChEBI" id="CHEBI:18420"/>
        <label>2</label>
    </ligand>
</feature>
<dbReference type="SUPFAM" id="SSF55326">
    <property type="entry name" value="PurM N-terminal domain-like"/>
    <property type="match status" value="1"/>
</dbReference>
<feature type="binding site" evidence="2">
    <location>
        <position position="259"/>
    </location>
    <ligand>
        <name>substrate</name>
    </ligand>
</feature>
<evidence type="ECO:0000313" key="6">
    <source>
        <dbReference type="Proteomes" id="UP000776983"/>
    </source>
</evidence>
<evidence type="ECO:0000256" key="1">
    <source>
        <dbReference type="ARBA" id="ARBA00022977"/>
    </source>
</evidence>
<dbReference type="HAMAP" id="MF_02128">
    <property type="entry name" value="TMP_kinase"/>
    <property type="match status" value="1"/>
</dbReference>
<feature type="binding site" evidence="2">
    <location>
        <position position="212"/>
    </location>
    <ligand>
        <name>Mg(2+)</name>
        <dbReference type="ChEBI" id="CHEBI:18420"/>
        <label>5</label>
    </ligand>
</feature>
<feature type="binding site" evidence="2">
    <location>
        <position position="42"/>
    </location>
    <ligand>
        <name>Mg(2+)</name>
        <dbReference type="ChEBI" id="CHEBI:18420"/>
        <label>1</label>
    </ligand>
</feature>
<feature type="domain" description="PurM-like N-terminal" evidence="3">
    <location>
        <begin position="24"/>
        <end position="136"/>
    </location>
</feature>
<gene>
    <name evidence="2 5" type="primary">thiL</name>
    <name evidence="5" type="ORF">H0484_06685</name>
</gene>
<dbReference type="RefSeq" id="WP_226954118.1">
    <property type="nucleotide sequence ID" value="NZ_JACDXW010000003.1"/>
</dbReference>
<feature type="domain" description="PurM-like C-terminal" evidence="4">
    <location>
        <begin position="149"/>
        <end position="296"/>
    </location>
</feature>
<comment type="miscellaneous">
    <text evidence="2">Reaction mechanism of ThiL seems to utilize a direct, inline transfer of the gamma-phosphate of ATP to TMP rather than a phosphorylated enzyme intermediate.</text>
</comment>
<dbReference type="Gene3D" id="3.30.1330.10">
    <property type="entry name" value="PurM-like, N-terminal domain"/>
    <property type="match status" value="1"/>
</dbReference>
<dbReference type="EMBL" id="JACDXW010000003">
    <property type="protein sequence ID" value="MCB5363431.1"/>
    <property type="molecule type" value="Genomic_DNA"/>
</dbReference>
<dbReference type="Pfam" id="PF00586">
    <property type="entry name" value="AIRS"/>
    <property type="match status" value="1"/>
</dbReference>
<keyword evidence="6" id="KW-1185">Reference proteome</keyword>
<keyword evidence="2" id="KW-0479">Metal-binding</keyword>
<dbReference type="CDD" id="cd02194">
    <property type="entry name" value="ThiL"/>
    <property type="match status" value="1"/>
</dbReference>
<dbReference type="EC" id="2.7.4.16" evidence="2"/>
<evidence type="ECO:0000313" key="5">
    <source>
        <dbReference type="EMBL" id="MCB5363431.1"/>
    </source>
</evidence>
<comment type="pathway">
    <text evidence="2">Cofactor biosynthesis; thiamine diphosphate biosynthesis; thiamine diphosphate from thiamine phosphate: step 1/1.</text>
</comment>
<dbReference type="InterPro" id="IPR010918">
    <property type="entry name" value="PurM-like_C_dom"/>
</dbReference>
<feature type="binding site" evidence="2">
    <location>
        <position position="71"/>
    </location>
    <ligand>
        <name>Mg(2+)</name>
        <dbReference type="ChEBI" id="CHEBI:18420"/>
        <label>2</label>
    </ligand>
</feature>
<feature type="binding site" evidence="2">
    <location>
        <position position="71"/>
    </location>
    <ligand>
        <name>Mg(2+)</name>
        <dbReference type="ChEBI" id="CHEBI:18420"/>
        <label>4</label>
    </ligand>
</feature>
<feature type="binding site" evidence="2">
    <location>
        <begin position="117"/>
        <end position="118"/>
    </location>
    <ligand>
        <name>ATP</name>
        <dbReference type="ChEBI" id="CHEBI:30616"/>
    </ligand>
</feature>
<keyword evidence="2" id="KW-0067">ATP-binding</keyword>
<comment type="function">
    <text evidence="2">Catalyzes the ATP-dependent phosphorylation of thiamine-monophosphate (TMP) to form thiamine-pyrophosphate (TPP), the active form of vitamin B1.</text>
</comment>
<keyword evidence="2 5" id="KW-0808">Transferase</keyword>
<comment type="caution">
    <text evidence="2">Lacks conserved residue(s) required for the propagation of feature annotation.</text>
</comment>
<feature type="binding site" evidence="2">
    <location>
        <position position="71"/>
    </location>
    <ligand>
        <name>Mg(2+)</name>
        <dbReference type="ChEBI" id="CHEBI:18420"/>
        <label>3</label>
    </ligand>
</feature>
<dbReference type="InterPro" id="IPR006283">
    <property type="entry name" value="ThiL-like"/>
</dbReference>
<comment type="caution">
    <text evidence="5">The sequence shown here is derived from an EMBL/GenBank/DDBJ whole genome shotgun (WGS) entry which is preliminary data.</text>
</comment>
<dbReference type="SUPFAM" id="SSF56042">
    <property type="entry name" value="PurM C-terminal domain-like"/>
    <property type="match status" value="1"/>
</dbReference>
<dbReference type="Pfam" id="PF02769">
    <property type="entry name" value="AIRS_C"/>
    <property type="match status" value="1"/>
</dbReference>
<organism evidence="5 6">
    <name type="scientific">Mesopusillimonas faecipullorum</name>
    <dbReference type="NCBI Taxonomy" id="2755040"/>
    <lineage>
        <taxon>Bacteria</taxon>
        <taxon>Pseudomonadati</taxon>
        <taxon>Pseudomonadota</taxon>
        <taxon>Betaproteobacteria</taxon>
        <taxon>Burkholderiales</taxon>
        <taxon>Alcaligenaceae</taxon>
        <taxon>Mesopusillimonas</taxon>
    </lineage>
</organism>
<feature type="binding site" evidence="2">
    <location>
        <position position="41"/>
    </location>
    <ligand>
        <name>Mg(2+)</name>
        <dbReference type="ChEBI" id="CHEBI:18420"/>
        <label>4</label>
    </ligand>
</feature>
<feature type="binding site" evidence="2">
    <location>
        <position position="209"/>
    </location>
    <ligand>
        <name>Mg(2+)</name>
        <dbReference type="ChEBI" id="CHEBI:18420"/>
        <label>3</label>
    </ligand>
</feature>
<comment type="catalytic activity">
    <reaction evidence="2">
        <text>thiamine phosphate + ATP = thiamine diphosphate + ADP</text>
        <dbReference type="Rhea" id="RHEA:15913"/>
        <dbReference type="ChEBI" id="CHEBI:30616"/>
        <dbReference type="ChEBI" id="CHEBI:37575"/>
        <dbReference type="ChEBI" id="CHEBI:58937"/>
        <dbReference type="ChEBI" id="CHEBI:456216"/>
        <dbReference type="EC" id="2.7.4.16"/>
    </reaction>
</comment>
<dbReference type="Proteomes" id="UP000776983">
    <property type="component" value="Unassembled WGS sequence"/>
</dbReference>
<dbReference type="InterPro" id="IPR036676">
    <property type="entry name" value="PurM-like_C_sf"/>
</dbReference>